<protein>
    <submittedName>
        <fullName evidence="1">Uncharacterized protein</fullName>
    </submittedName>
</protein>
<comment type="caution">
    <text evidence="1">The sequence shown here is derived from an EMBL/GenBank/DDBJ whole genome shotgun (WGS) entry which is preliminary data.</text>
</comment>
<dbReference type="Proteomes" id="UP001456524">
    <property type="component" value="Unassembled WGS sequence"/>
</dbReference>
<keyword evidence="2" id="KW-1185">Reference proteome</keyword>
<sequence>MIRRVRFCVGLSEDLQESCECVKASMDAQRLSAPPLCWMMLRAACCRLDALFHAALMSASTLAASFLSSPRLPLFLPSAFNNEHCTERRGARTFLKTTKTPFPTSFDEAAGPTIEQTLRPSTSHYTNTPRGLPPAVAMMRRGRPRLRLSPGPPYFSLCALPVRSLQAPGFVVRVPTALGLKPVGRRYARLRTTERVAEADREVHAGSDWRAGWLSWTVHKC</sequence>
<name>A0ABR1XIH1_9PEZI</name>
<reference evidence="1 2" key="1">
    <citation type="journal article" date="2022" name="G3 (Bethesda)">
        <title>Enemy or ally: a genomic approach to elucidate the lifestyle of Phyllosticta citrichinaensis.</title>
        <authorList>
            <person name="Buijs V.A."/>
            <person name="Groenewald J.Z."/>
            <person name="Haridas S."/>
            <person name="LaButti K.M."/>
            <person name="Lipzen A."/>
            <person name="Martin F.M."/>
            <person name="Barry K."/>
            <person name="Grigoriev I.V."/>
            <person name="Crous P.W."/>
            <person name="Seidl M.F."/>
        </authorList>
    </citation>
    <scope>NUCLEOTIDE SEQUENCE [LARGE SCALE GENOMIC DNA]</scope>
    <source>
        <strain evidence="1 2">CBS 129764</strain>
    </source>
</reference>
<accession>A0ABR1XIH1</accession>
<organism evidence="1 2">
    <name type="scientific">Phyllosticta citrichinensis</name>
    <dbReference type="NCBI Taxonomy" id="1130410"/>
    <lineage>
        <taxon>Eukaryota</taxon>
        <taxon>Fungi</taxon>
        <taxon>Dikarya</taxon>
        <taxon>Ascomycota</taxon>
        <taxon>Pezizomycotina</taxon>
        <taxon>Dothideomycetes</taxon>
        <taxon>Dothideomycetes incertae sedis</taxon>
        <taxon>Botryosphaeriales</taxon>
        <taxon>Phyllostictaceae</taxon>
        <taxon>Phyllosticta</taxon>
    </lineage>
</organism>
<dbReference type="EMBL" id="JBBWUH010000010">
    <property type="protein sequence ID" value="KAK8155923.1"/>
    <property type="molecule type" value="Genomic_DNA"/>
</dbReference>
<evidence type="ECO:0000313" key="1">
    <source>
        <dbReference type="EMBL" id="KAK8155923.1"/>
    </source>
</evidence>
<evidence type="ECO:0000313" key="2">
    <source>
        <dbReference type="Proteomes" id="UP001456524"/>
    </source>
</evidence>
<gene>
    <name evidence="1" type="ORF">IWX90DRAFT_52886</name>
</gene>
<proteinExistence type="predicted"/>